<organism evidence="1 2">
    <name type="scientific">Gossypium australe</name>
    <dbReference type="NCBI Taxonomy" id="47621"/>
    <lineage>
        <taxon>Eukaryota</taxon>
        <taxon>Viridiplantae</taxon>
        <taxon>Streptophyta</taxon>
        <taxon>Embryophyta</taxon>
        <taxon>Tracheophyta</taxon>
        <taxon>Spermatophyta</taxon>
        <taxon>Magnoliopsida</taxon>
        <taxon>eudicotyledons</taxon>
        <taxon>Gunneridae</taxon>
        <taxon>Pentapetalae</taxon>
        <taxon>rosids</taxon>
        <taxon>malvids</taxon>
        <taxon>Malvales</taxon>
        <taxon>Malvaceae</taxon>
        <taxon>Malvoideae</taxon>
        <taxon>Gossypium</taxon>
    </lineage>
</organism>
<protein>
    <submittedName>
        <fullName evidence="1">Serine/threonine-protein kinase SRK2I-like</fullName>
    </submittedName>
</protein>
<dbReference type="GO" id="GO:0016301">
    <property type="term" value="F:kinase activity"/>
    <property type="evidence" value="ECO:0007669"/>
    <property type="project" value="UniProtKB-KW"/>
</dbReference>
<comment type="caution">
    <text evidence="1">The sequence shown here is derived from an EMBL/GenBank/DDBJ whole genome shotgun (WGS) entry which is preliminary data.</text>
</comment>
<dbReference type="Proteomes" id="UP000325315">
    <property type="component" value="Unassembled WGS sequence"/>
</dbReference>
<keyword evidence="1" id="KW-0418">Kinase</keyword>
<accession>A0A5B6UX69</accession>
<evidence type="ECO:0000313" key="2">
    <source>
        <dbReference type="Proteomes" id="UP000325315"/>
    </source>
</evidence>
<dbReference type="AlphaFoldDB" id="A0A5B6UX69"/>
<name>A0A5B6UX69_9ROSI</name>
<keyword evidence="2" id="KW-1185">Reference proteome</keyword>
<dbReference type="EMBL" id="SMMG02000009">
    <property type="protein sequence ID" value="KAA3461266.1"/>
    <property type="molecule type" value="Genomic_DNA"/>
</dbReference>
<keyword evidence="1" id="KW-0808">Transferase</keyword>
<evidence type="ECO:0000313" key="1">
    <source>
        <dbReference type="EMBL" id="KAA3461266.1"/>
    </source>
</evidence>
<gene>
    <name evidence="1" type="ORF">EPI10_027848</name>
</gene>
<reference evidence="2" key="1">
    <citation type="journal article" date="2019" name="Plant Biotechnol. J.">
        <title>Genome sequencing of the Australian wild diploid species Gossypium australe highlights disease resistance and delayed gland morphogenesis.</title>
        <authorList>
            <person name="Cai Y."/>
            <person name="Cai X."/>
            <person name="Wang Q."/>
            <person name="Wang P."/>
            <person name="Zhang Y."/>
            <person name="Cai C."/>
            <person name="Xu Y."/>
            <person name="Wang K."/>
            <person name="Zhou Z."/>
            <person name="Wang C."/>
            <person name="Geng S."/>
            <person name="Li B."/>
            <person name="Dong Q."/>
            <person name="Hou Y."/>
            <person name="Wang H."/>
            <person name="Ai P."/>
            <person name="Liu Z."/>
            <person name="Yi F."/>
            <person name="Sun M."/>
            <person name="An G."/>
            <person name="Cheng J."/>
            <person name="Zhang Y."/>
            <person name="Shi Q."/>
            <person name="Xie Y."/>
            <person name="Shi X."/>
            <person name="Chang Y."/>
            <person name="Huang F."/>
            <person name="Chen Y."/>
            <person name="Hong S."/>
            <person name="Mi L."/>
            <person name="Sun Q."/>
            <person name="Zhang L."/>
            <person name="Zhou B."/>
            <person name="Peng R."/>
            <person name="Zhang X."/>
            <person name="Liu F."/>
        </authorList>
    </citation>
    <scope>NUCLEOTIDE SEQUENCE [LARGE SCALE GENOMIC DNA]</scope>
    <source>
        <strain evidence="2">cv. PA1801</strain>
    </source>
</reference>
<dbReference type="OrthoDB" id="193931at2759"/>
<proteinExistence type="predicted"/>
<sequence>MSDDHLPNFHIPFLHGFSSILDLLKDRFTMGSSASTDNDTILIKVADGAPVVFRLEIDLVRTLMGRSKKEDYNGDLRPSNCNFNKTSFFARGGGERLNGLPLRKPRRRFVFLRGEDDDVVYKGWINYERPRN</sequence>